<accession>R4K3C2</accession>
<evidence type="ECO:0000313" key="3">
    <source>
        <dbReference type="Proteomes" id="UP000013523"/>
    </source>
</evidence>
<evidence type="ECO:0000256" key="1">
    <source>
        <dbReference type="SAM" id="Phobius"/>
    </source>
</evidence>
<dbReference type="Proteomes" id="UP000013523">
    <property type="component" value="Chromosome"/>
</dbReference>
<name>R4K3C2_CLOPA</name>
<reference evidence="2 3" key="1">
    <citation type="submission" date="2012-01" db="EMBL/GenBank/DDBJ databases">
        <title>Complete sequence of chromosome of Clostridium pasteurianum BC1.</title>
        <authorList>
            <consortium name="US DOE Joint Genome Institute"/>
            <person name="Lucas S."/>
            <person name="Han J."/>
            <person name="Lapidus A."/>
            <person name="Cheng J.-F."/>
            <person name="Goodwin L."/>
            <person name="Pitluck S."/>
            <person name="Peters L."/>
            <person name="Mikhailova N."/>
            <person name="Teshima H."/>
            <person name="Detter J.C."/>
            <person name="Han C."/>
            <person name="Tapia R."/>
            <person name="Land M."/>
            <person name="Hauser L."/>
            <person name="Kyrpides N."/>
            <person name="Ivanova N."/>
            <person name="Pagani I."/>
            <person name="Dunn J."/>
            <person name="Taghavi S."/>
            <person name="Francis A."/>
            <person name="van der Lelie D."/>
            <person name="Woyke T."/>
        </authorList>
    </citation>
    <scope>NUCLEOTIDE SEQUENCE [LARGE SCALE GENOMIC DNA]</scope>
    <source>
        <strain evidence="2 3">BC1</strain>
    </source>
</reference>
<proteinExistence type="predicted"/>
<dbReference type="AlphaFoldDB" id="R4K3C2"/>
<dbReference type="OrthoDB" id="3034917at2"/>
<sequence length="126" mass="14634">MKNVVVAFVLFAAMIFACFLSVKYLNKISYIMYSSNNSIKNYINDGNWKAANNLSAKITNDWHIYSNNCSLFINHTLIDDISIEEHKLEEYIKCENKDEALASAKSIEFLIERIRKLEKINIQNVF</sequence>
<dbReference type="Pfam" id="PF14276">
    <property type="entry name" value="DUF4363"/>
    <property type="match status" value="1"/>
</dbReference>
<dbReference type="EMBL" id="CP003261">
    <property type="protein sequence ID" value="AGK96241.1"/>
    <property type="molecule type" value="Genomic_DNA"/>
</dbReference>
<dbReference type="PATRIC" id="fig|86416.3.peg.1252"/>
<dbReference type="RefSeq" id="WP_015614564.1">
    <property type="nucleotide sequence ID" value="NC_021182.1"/>
</dbReference>
<keyword evidence="1" id="KW-0472">Membrane</keyword>
<organism evidence="2 3">
    <name type="scientific">Clostridium pasteurianum BC1</name>
    <dbReference type="NCBI Taxonomy" id="86416"/>
    <lineage>
        <taxon>Bacteria</taxon>
        <taxon>Bacillati</taxon>
        <taxon>Bacillota</taxon>
        <taxon>Clostridia</taxon>
        <taxon>Eubacteriales</taxon>
        <taxon>Clostridiaceae</taxon>
        <taxon>Clostridium</taxon>
    </lineage>
</organism>
<evidence type="ECO:0008006" key="4">
    <source>
        <dbReference type="Google" id="ProtNLM"/>
    </source>
</evidence>
<feature type="transmembrane region" description="Helical" evidence="1">
    <location>
        <begin position="6"/>
        <end position="25"/>
    </location>
</feature>
<evidence type="ECO:0000313" key="2">
    <source>
        <dbReference type="EMBL" id="AGK96241.1"/>
    </source>
</evidence>
<keyword evidence="1" id="KW-1133">Transmembrane helix</keyword>
<protein>
    <recommendedName>
        <fullName evidence="4">DUF4363 domain-containing protein</fullName>
    </recommendedName>
</protein>
<dbReference type="PROSITE" id="PS51257">
    <property type="entry name" value="PROKAR_LIPOPROTEIN"/>
    <property type="match status" value="1"/>
</dbReference>
<dbReference type="HOGENOM" id="CLU_156635_2_1_9"/>
<dbReference type="KEGG" id="cpas:Clopa_1252"/>
<gene>
    <name evidence="2" type="ORF">Clopa_1252</name>
</gene>
<keyword evidence="1" id="KW-0812">Transmembrane</keyword>
<dbReference type="InterPro" id="IPR025373">
    <property type="entry name" value="DUF4363"/>
</dbReference>
<dbReference type="STRING" id="86416.Clopa_1252"/>
<keyword evidence="3" id="KW-1185">Reference proteome</keyword>